<dbReference type="RefSeq" id="WP_386053874.1">
    <property type="nucleotide sequence ID" value="NZ_JBHTKH010000012.1"/>
</dbReference>
<sequence>MGLLTHLTWGDSWRRQKEGLGRVVDAIQAKSINMPKPIGPDDPSVDVYIYVSGAVWQHEDEGFKLGTLSARGRNWLRVMIYVPDHLTGQLESETYFSATLEDAAVAVEGRLRMKRPDWPIETLVEHVRLLKPAA</sequence>
<accession>A0ABW3N360</accession>
<comment type="caution">
    <text evidence="1">The sequence shown here is derived from an EMBL/GenBank/DDBJ whole genome shotgun (WGS) entry which is preliminary data.</text>
</comment>
<proteinExistence type="predicted"/>
<name>A0ABW3N360_9MICO</name>
<protein>
    <submittedName>
        <fullName evidence="1">Uncharacterized protein</fullName>
    </submittedName>
</protein>
<dbReference type="EMBL" id="JBHTKH010000012">
    <property type="protein sequence ID" value="MFD1055840.1"/>
    <property type="molecule type" value="Genomic_DNA"/>
</dbReference>
<gene>
    <name evidence="1" type="ORF">ACFQ2V_16110</name>
</gene>
<reference evidence="2" key="1">
    <citation type="journal article" date="2019" name="Int. J. Syst. Evol. Microbiol.">
        <title>The Global Catalogue of Microorganisms (GCM) 10K type strain sequencing project: providing services to taxonomists for standard genome sequencing and annotation.</title>
        <authorList>
            <consortium name="The Broad Institute Genomics Platform"/>
            <consortium name="The Broad Institute Genome Sequencing Center for Infectious Disease"/>
            <person name="Wu L."/>
            <person name="Ma J."/>
        </authorList>
    </citation>
    <scope>NUCLEOTIDE SEQUENCE [LARGE SCALE GENOMIC DNA]</scope>
    <source>
        <strain evidence="2">CCUG 57508</strain>
    </source>
</reference>
<organism evidence="1 2">
    <name type="scientific">Terrabacter terrigena</name>
    <dbReference type="NCBI Taxonomy" id="574718"/>
    <lineage>
        <taxon>Bacteria</taxon>
        <taxon>Bacillati</taxon>
        <taxon>Actinomycetota</taxon>
        <taxon>Actinomycetes</taxon>
        <taxon>Micrococcales</taxon>
        <taxon>Intrasporangiaceae</taxon>
        <taxon>Terrabacter</taxon>
    </lineage>
</organism>
<keyword evidence="2" id="KW-1185">Reference proteome</keyword>
<evidence type="ECO:0000313" key="2">
    <source>
        <dbReference type="Proteomes" id="UP001597046"/>
    </source>
</evidence>
<dbReference type="Proteomes" id="UP001597046">
    <property type="component" value="Unassembled WGS sequence"/>
</dbReference>
<evidence type="ECO:0000313" key="1">
    <source>
        <dbReference type="EMBL" id="MFD1055840.1"/>
    </source>
</evidence>